<dbReference type="EMBL" id="NVQR01000152">
    <property type="protein sequence ID" value="PCH58777.1"/>
    <property type="molecule type" value="Genomic_DNA"/>
</dbReference>
<dbReference type="InterPro" id="IPR029063">
    <property type="entry name" value="SAM-dependent_MTases_sf"/>
</dbReference>
<accession>A0A2A4MGA8</accession>
<evidence type="ECO:0000313" key="3">
    <source>
        <dbReference type="Proteomes" id="UP000218172"/>
    </source>
</evidence>
<protein>
    <recommendedName>
        <fullName evidence="1">Methyltransferase type 11 domain-containing protein</fullName>
    </recommendedName>
</protein>
<proteinExistence type="predicted"/>
<dbReference type="AlphaFoldDB" id="A0A2A4MGA8"/>
<evidence type="ECO:0000259" key="1">
    <source>
        <dbReference type="Pfam" id="PF08241"/>
    </source>
</evidence>
<gene>
    <name evidence="2" type="ORF">COC19_08225</name>
</gene>
<dbReference type="Proteomes" id="UP000218172">
    <property type="component" value="Unassembled WGS sequence"/>
</dbReference>
<organism evidence="2 3">
    <name type="scientific">SAR86 cluster bacterium</name>
    <dbReference type="NCBI Taxonomy" id="2030880"/>
    <lineage>
        <taxon>Bacteria</taxon>
        <taxon>Pseudomonadati</taxon>
        <taxon>Pseudomonadota</taxon>
        <taxon>Gammaproteobacteria</taxon>
        <taxon>SAR86 cluster</taxon>
    </lineage>
</organism>
<evidence type="ECO:0000313" key="2">
    <source>
        <dbReference type="EMBL" id="PCH58777.1"/>
    </source>
</evidence>
<dbReference type="InterPro" id="IPR013216">
    <property type="entry name" value="Methyltransf_11"/>
</dbReference>
<dbReference type="Gene3D" id="3.40.50.150">
    <property type="entry name" value="Vaccinia Virus protein VP39"/>
    <property type="match status" value="1"/>
</dbReference>
<sequence>MSFWPVSSVVKYFHKKKELKQFRESSPEDIFTGIYQDNKWRNAESASGTGSSMERTAIIRQELPQLLNSLNAKSLLDIPCGDFYWMQTVQLPVAEYIGADIVSAMVEKNQQAYGNSQRQFRQLNLISDTLPKVDVVLSRDALVHFSFEHIQQAIANIRRSGSTYICTTHFPQYTANKDIVTGKHRPLNFQLPPFNWPPPLQQLIEYSAGKRGDKCLGVWNISEL</sequence>
<name>A0A2A4MGA8_9GAMM</name>
<dbReference type="SUPFAM" id="SSF53335">
    <property type="entry name" value="S-adenosyl-L-methionine-dependent methyltransferases"/>
    <property type="match status" value="1"/>
</dbReference>
<dbReference type="Pfam" id="PF08241">
    <property type="entry name" value="Methyltransf_11"/>
    <property type="match status" value="1"/>
</dbReference>
<comment type="caution">
    <text evidence="2">The sequence shown here is derived from an EMBL/GenBank/DDBJ whole genome shotgun (WGS) entry which is preliminary data.</text>
</comment>
<reference evidence="3" key="1">
    <citation type="submission" date="2017-08" db="EMBL/GenBank/DDBJ databases">
        <title>A dynamic microbial community with high functional redundancy inhabits the cold, oxic subseafloor aquifer.</title>
        <authorList>
            <person name="Tully B.J."/>
            <person name="Wheat C.G."/>
            <person name="Glazer B.T."/>
            <person name="Huber J.A."/>
        </authorList>
    </citation>
    <scope>NUCLEOTIDE SEQUENCE [LARGE SCALE GENOMIC DNA]</scope>
</reference>
<dbReference type="GO" id="GO:0008757">
    <property type="term" value="F:S-adenosylmethionine-dependent methyltransferase activity"/>
    <property type="evidence" value="ECO:0007669"/>
    <property type="project" value="InterPro"/>
</dbReference>
<feature type="domain" description="Methyltransferase type 11" evidence="1">
    <location>
        <begin position="76"/>
        <end position="159"/>
    </location>
</feature>